<evidence type="ECO:0000313" key="1">
    <source>
        <dbReference type="EMBL" id="KAJ8124621.1"/>
    </source>
</evidence>
<accession>A0ACC2JB35</accession>
<dbReference type="Proteomes" id="UP001153332">
    <property type="component" value="Unassembled WGS sequence"/>
</dbReference>
<comment type="caution">
    <text evidence="1">The sequence shown here is derived from an EMBL/GenBank/DDBJ whole genome shotgun (WGS) entry which is preliminary data.</text>
</comment>
<keyword evidence="2" id="KW-1185">Reference proteome</keyword>
<name>A0ACC2JB35_9PEZI</name>
<organism evidence="1 2">
    <name type="scientific">Lasiodiplodia mahajangana</name>
    <dbReference type="NCBI Taxonomy" id="1108764"/>
    <lineage>
        <taxon>Eukaryota</taxon>
        <taxon>Fungi</taxon>
        <taxon>Dikarya</taxon>
        <taxon>Ascomycota</taxon>
        <taxon>Pezizomycotina</taxon>
        <taxon>Dothideomycetes</taxon>
        <taxon>Dothideomycetes incertae sedis</taxon>
        <taxon>Botryosphaeriales</taxon>
        <taxon>Botryosphaeriaceae</taxon>
        <taxon>Lasiodiplodia</taxon>
    </lineage>
</organism>
<proteinExistence type="predicted"/>
<dbReference type="EMBL" id="JAPUUL010002885">
    <property type="protein sequence ID" value="KAJ8124621.1"/>
    <property type="molecule type" value="Genomic_DNA"/>
</dbReference>
<evidence type="ECO:0000313" key="2">
    <source>
        <dbReference type="Proteomes" id="UP001153332"/>
    </source>
</evidence>
<gene>
    <name evidence="1" type="ORF">O1611_g9018</name>
</gene>
<reference evidence="1" key="1">
    <citation type="submission" date="2022-12" db="EMBL/GenBank/DDBJ databases">
        <title>Genome Sequence of Lasiodiplodia mahajangana.</title>
        <authorList>
            <person name="Buettner E."/>
        </authorList>
    </citation>
    <scope>NUCLEOTIDE SEQUENCE</scope>
    <source>
        <strain evidence="1">VT137</strain>
    </source>
</reference>
<protein>
    <submittedName>
        <fullName evidence="1">Uncharacterized protein</fullName>
    </submittedName>
</protein>
<sequence length="153" mass="16871">MADASAGGVTKALSPRNSSMSYDATARQEASAAPQPIEYDVERIEKVYRRLDLRIIPAFWTLYFLCSAIRSNIGLAQTMNEDVGHDLITVLRLSSKDISTALALFYVAYVLFDCPSNLIMSKLSPRAWMARIVFAVGVIGASFTAVRDAWSLK</sequence>